<reference evidence="2" key="1">
    <citation type="submission" date="2023-02" db="EMBL/GenBank/DDBJ databases">
        <title>Tahibacter soli sp. nov. isolated from soil.</title>
        <authorList>
            <person name="Baek J.H."/>
            <person name="Lee J.K."/>
            <person name="Choi D.G."/>
            <person name="Jeon C.O."/>
        </authorList>
    </citation>
    <scope>NUCLEOTIDE SEQUENCE</scope>
    <source>
        <strain evidence="2">BL</strain>
    </source>
</reference>
<dbReference type="EMBL" id="JAOVZO020000020">
    <property type="protein sequence ID" value="MDC8015065.1"/>
    <property type="molecule type" value="Genomic_DNA"/>
</dbReference>
<dbReference type="RefSeq" id="WP_263544092.1">
    <property type="nucleotide sequence ID" value="NZ_JAOVZO020000020.1"/>
</dbReference>
<accession>A0A9X3YPG6</accession>
<evidence type="ECO:0000256" key="1">
    <source>
        <dbReference type="SAM" id="SignalP"/>
    </source>
</evidence>
<feature type="chain" id="PRO_5040897503" evidence="1">
    <location>
        <begin position="20"/>
        <end position="283"/>
    </location>
</feature>
<dbReference type="SUPFAM" id="SSF53474">
    <property type="entry name" value="alpha/beta-Hydrolases"/>
    <property type="match status" value="1"/>
</dbReference>
<dbReference type="Gene3D" id="3.40.50.1820">
    <property type="entry name" value="alpha/beta hydrolase"/>
    <property type="match status" value="1"/>
</dbReference>
<dbReference type="Proteomes" id="UP001139971">
    <property type="component" value="Unassembled WGS sequence"/>
</dbReference>
<evidence type="ECO:0000313" key="3">
    <source>
        <dbReference type="Proteomes" id="UP001139971"/>
    </source>
</evidence>
<sequence>MLRYASALALALGASSAYAVTGVAFVHGTGKQTNAYNDYWQPAFVNSVRQGLPDQSKYLVVNCDFEQYMWDSRAAGCLATQLTGFINGQGITDLVVITHSNGGNVMRWILSNPTYDSRYPNIIAKIRWVNAVAASSAGTPLADATMNGNVFEQALGWLLGYKSDAVRMQQLSWMAQYNQNNLLGTAGRPALPKGFWNVVGTDVDSSPFDGDSYCGGYALNVGLETTQNWLSSCSDGFLECTSQSAAGRTWFRDVDVTAGREPLSHNQSRRACFGLDTILRDDI</sequence>
<comment type="caution">
    <text evidence="2">The sequence shown here is derived from an EMBL/GenBank/DDBJ whole genome shotgun (WGS) entry which is preliminary data.</text>
</comment>
<dbReference type="InterPro" id="IPR029058">
    <property type="entry name" value="AB_hydrolase_fold"/>
</dbReference>
<protein>
    <submittedName>
        <fullName evidence="2">Hsp70-binding protein</fullName>
    </submittedName>
</protein>
<evidence type="ECO:0000313" key="2">
    <source>
        <dbReference type="EMBL" id="MDC8015065.1"/>
    </source>
</evidence>
<keyword evidence="3" id="KW-1185">Reference proteome</keyword>
<gene>
    <name evidence="2" type="ORF">OD750_021175</name>
</gene>
<proteinExistence type="predicted"/>
<dbReference type="AlphaFoldDB" id="A0A9X3YPG6"/>
<name>A0A9X3YPG6_9GAMM</name>
<organism evidence="2 3">
    <name type="scientific">Tahibacter soli</name>
    <dbReference type="NCBI Taxonomy" id="2983605"/>
    <lineage>
        <taxon>Bacteria</taxon>
        <taxon>Pseudomonadati</taxon>
        <taxon>Pseudomonadota</taxon>
        <taxon>Gammaproteobacteria</taxon>
        <taxon>Lysobacterales</taxon>
        <taxon>Rhodanobacteraceae</taxon>
        <taxon>Tahibacter</taxon>
    </lineage>
</organism>
<keyword evidence="1" id="KW-0732">Signal</keyword>
<feature type="signal peptide" evidence="1">
    <location>
        <begin position="1"/>
        <end position="19"/>
    </location>
</feature>